<feature type="transmembrane region" description="Helical" evidence="1">
    <location>
        <begin position="158"/>
        <end position="174"/>
    </location>
</feature>
<name>A0A7G7CQK8_9CORY</name>
<dbReference type="InterPro" id="IPR002656">
    <property type="entry name" value="Acyl_transf_3_dom"/>
</dbReference>
<evidence type="ECO:0000256" key="1">
    <source>
        <dbReference type="SAM" id="Phobius"/>
    </source>
</evidence>
<sequence>MAVPRVKARHRAQPKRLAWPDAAKGVSIVGVVLLHISLVVPDADLQQWLVTTNKVLSPLRMPLFFLVSGYFSTKVLRQSFGQLMLKRVWFFLVPYFMWIPIQHYASSWHYHLSGAGPLITLPAVMDSMFRGHNMGWFLYALALFNIALWLLKFLPRWLAMVLSVVIPLVCLPYYEHFHMVSKALMYLPLFLVGALFKDAVTTFVYEVRRAYRSPRGAIYVAISVALYVGGLRLRAWWDSLEGLQTADWPLWNAETLVDVELLVLVKSLQQYITMPFAIMCALVLAATGPLSWGFQVIGRNTLPIYLSHPVALSLAYGLVRLRMGVDIVDGGAWPWENPNFWIIYCVVICGLVGFLVWGLNKIPVLGWFVQPPHLWILEDHVDGVAERRAERRHARQKARQAAKTAETLAARRQG</sequence>
<keyword evidence="1" id="KW-0472">Membrane</keyword>
<feature type="transmembrane region" description="Helical" evidence="1">
    <location>
        <begin position="339"/>
        <end position="359"/>
    </location>
</feature>
<keyword evidence="1" id="KW-0812">Transmembrane</keyword>
<gene>
    <name evidence="3" type="ORF">H0194_02180</name>
</gene>
<protein>
    <submittedName>
        <fullName evidence="3">Acyltransferase family protein</fullName>
    </submittedName>
</protein>
<keyword evidence="4" id="KW-1185">Reference proteome</keyword>
<feature type="transmembrane region" description="Helical" evidence="1">
    <location>
        <begin position="302"/>
        <end position="319"/>
    </location>
</feature>
<dbReference type="GO" id="GO:0016747">
    <property type="term" value="F:acyltransferase activity, transferring groups other than amino-acyl groups"/>
    <property type="evidence" value="ECO:0007669"/>
    <property type="project" value="InterPro"/>
</dbReference>
<feature type="transmembrane region" description="Helical" evidence="1">
    <location>
        <begin position="186"/>
        <end position="205"/>
    </location>
</feature>
<feature type="transmembrane region" description="Helical" evidence="1">
    <location>
        <begin position="59"/>
        <end position="76"/>
    </location>
</feature>
<accession>A0A7G7CQK8</accession>
<dbReference type="Pfam" id="PF01757">
    <property type="entry name" value="Acyl_transf_3"/>
    <property type="match status" value="1"/>
</dbReference>
<reference evidence="3 4" key="1">
    <citation type="submission" date="2020-07" db="EMBL/GenBank/DDBJ databases">
        <title>Complete genome and description of Corynebacterium incognita strain Marseille-Q3630 sp. nov.</title>
        <authorList>
            <person name="Boxberger M."/>
        </authorList>
    </citation>
    <scope>NUCLEOTIDE SEQUENCE [LARGE SCALE GENOMIC DNA]</scope>
    <source>
        <strain evidence="3 4">Marseille-Q3630</strain>
    </source>
</reference>
<feature type="transmembrane region" description="Helical" evidence="1">
    <location>
        <begin position="271"/>
        <end position="290"/>
    </location>
</feature>
<feature type="transmembrane region" description="Helical" evidence="1">
    <location>
        <begin position="134"/>
        <end position="151"/>
    </location>
</feature>
<dbReference type="PANTHER" id="PTHR37312:SF1">
    <property type="entry name" value="MEMBRANE-BOUND ACYLTRANSFERASE YKRP-RELATED"/>
    <property type="match status" value="1"/>
</dbReference>
<evidence type="ECO:0000313" key="3">
    <source>
        <dbReference type="EMBL" id="QNE89874.1"/>
    </source>
</evidence>
<keyword evidence="3" id="KW-0012">Acyltransferase</keyword>
<feature type="domain" description="Acyltransferase 3" evidence="2">
    <location>
        <begin position="18"/>
        <end position="352"/>
    </location>
</feature>
<proteinExistence type="predicted"/>
<dbReference type="EMBL" id="CP059404">
    <property type="protein sequence ID" value="QNE89874.1"/>
    <property type="molecule type" value="Genomic_DNA"/>
</dbReference>
<dbReference type="RefSeq" id="WP_185176248.1">
    <property type="nucleotide sequence ID" value="NZ_CP059404.1"/>
</dbReference>
<feature type="transmembrane region" description="Helical" evidence="1">
    <location>
        <begin position="88"/>
        <end position="105"/>
    </location>
</feature>
<dbReference type="PANTHER" id="PTHR37312">
    <property type="entry name" value="MEMBRANE-BOUND ACYLTRANSFERASE YKRP-RELATED"/>
    <property type="match status" value="1"/>
</dbReference>
<dbReference type="Proteomes" id="UP000515743">
    <property type="component" value="Chromosome"/>
</dbReference>
<feature type="transmembrane region" description="Helical" evidence="1">
    <location>
        <begin position="21"/>
        <end position="39"/>
    </location>
</feature>
<keyword evidence="1" id="KW-1133">Transmembrane helix</keyword>
<dbReference type="KEGG" id="cik:H0194_02180"/>
<evidence type="ECO:0000313" key="4">
    <source>
        <dbReference type="Proteomes" id="UP000515743"/>
    </source>
</evidence>
<dbReference type="InterPro" id="IPR052734">
    <property type="entry name" value="Nod_factor_acetyltransferase"/>
</dbReference>
<organism evidence="3 4">
    <name type="scientific">Corynebacterium incognita</name>
    <dbReference type="NCBI Taxonomy" id="2754725"/>
    <lineage>
        <taxon>Bacteria</taxon>
        <taxon>Bacillati</taxon>
        <taxon>Actinomycetota</taxon>
        <taxon>Actinomycetes</taxon>
        <taxon>Mycobacteriales</taxon>
        <taxon>Corynebacteriaceae</taxon>
        <taxon>Corynebacterium</taxon>
    </lineage>
</organism>
<evidence type="ECO:0000259" key="2">
    <source>
        <dbReference type="Pfam" id="PF01757"/>
    </source>
</evidence>
<feature type="transmembrane region" description="Helical" evidence="1">
    <location>
        <begin position="217"/>
        <end position="237"/>
    </location>
</feature>
<dbReference type="AlphaFoldDB" id="A0A7G7CQK8"/>
<keyword evidence="3" id="KW-0808">Transferase</keyword>